<keyword evidence="1" id="KW-0547">Nucleotide-binding</keyword>
<dbReference type="AlphaFoldDB" id="A0A9P6KFR4"/>
<dbReference type="Pfam" id="PF00012">
    <property type="entry name" value="HSP70"/>
    <property type="match status" value="1"/>
</dbReference>
<keyword evidence="2" id="KW-0067">ATP-binding</keyword>
<accession>A0A9P6KFR4</accession>
<evidence type="ECO:0000313" key="3">
    <source>
        <dbReference type="EMBL" id="KAF9583238.1"/>
    </source>
</evidence>
<dbReference type="OrthoDB" id="2963168at2759"/>
<dbReference type="GO" id="GO:0005524">
    <property type="term" value="F:ATP binding"/>
    <property type="evidence" value="ECO:0007669"/>
    <property type="project" value="UniProtKB-KW"/>
</dbReference>
<keyword evidence="4" id="KW-1185">Reference proteome</keyword>
<dbReference type="PANTHER" id="PTHR14187">
    <property type="entry name" value="ALPHA KINASE/ELONGATION FACTOR 2 KINASE"/>
    <property type="match status" value="1"/>
</dbReference>
<evidence type="ECO:0000256" key="1">
    <source>
        <dbReference type="ARBA" id="ARBA00022741"/>
    </source>
</evidence>
<dbReference type="Proteomes" id="UP000780801">
    <property type="component" value="Unassembled WGS sequence"/>
</dbReference>
<dbReference type="SUPFAM" id="SSF53067">
    <property type="entry name" value="Actin-like ATPase domain"/>
    <property type="match status" value="2"/>
</dbReference>
<dbReference type="PANTHER" id="PTHR14187:SF5">
    <property type="entry name" value="HEAT SHOCK 70 KDA PROTEIN 12A"/>
    <property type="match status" value="1"/>
</dbReference>
<proteinExistence type="predicted"/>
<organism evidence="3 4">
    <name type="scientific">Lunasporangiospora selenospora</name>
    <dbReference type="NCBI Taxonomy" id="979761"/>
    <lineage>
        <taxon>Eukaryota</taxon>
        <taxon>Fungi</taxon>
        <taxon>Fungi incertae sedis</taxon>
        <taxon>Mucoromycota</taxon>
        <taxon>Mortierellomycotina</taxon>
        <taxon>Mortierellomycetes</taxon>
        <taxon>Mortierellales</taxon>
        <taxon>Mortierellaceae</taxon>
        <taxon>Lunasporangiospora</taxon>
    </lineage>
</organism>
<reference evidence="3" key="1">
    <citation type="journal article" date="2020" name="Fungal Divers.">
        <title>Resolving the Mortierellaceae phylogeny through synthesis of multi-gene phylogenetics and phylogenomics.</title>
        <authorList>
            <person name="Vandepol N."/>
            <person name="Liber J."/>
            <person name="Desiro A."/>
            <person name="Na H."/>
            <person name="Kennedy M."/>
            <person name="Barry K."/>
            <person name="Grigoriev I.V."/>
            <person name="Miller A.N."/>
            <person name="O'Donnell K."/>
            <person name="Stajich J.E."/>
            <person name="Bonito G."/>
        </authorList>
    </citation>
    <scope>NUCLEOTIDE SEQUENCE</scope>
    <source>
        <strain evidence="3">KOD1015</strain>
    </source>
</reference>
<name>A0A9P6KFR4_9FUNG</name>
<sequence>GLQVLDTFRSNKCIIMTGFSLKDYPIVIGIDFGTTFSPNQLRAYAKTPTTSLYEVDEKDQQQGPLGKNDEIKENEENTGTRFVTWGWQAKQRGESRVRNQKLLQEFKLQLDESFTRNSTDLRVGSIQAIADYLEAFNAYITQEILSGFGDGFTAKMFRYCLTVPAMWSDKAKYAMRLAAIQAKLITREDHPARLTLVTEPEAAALYCELKCKQLSLKDKDRFMVCDAGGGTVDLIVYEINETTEGRRLSEVTKGHGDTCGSVFVDRNLKDLVVEKFHRQGVELPEKVLSKMMDQFIYDIKPHFNGEKNHFLDLPSNPCFNNITGEDEIGIVDGELRLDCEELKKKVFDPVVSKVLELIEQQLSSAGSCSTILLVGGFGSSDYLSALTREKFYSKVKQILVPHRPDLAVVRGAVYAGLNPKVTARISRRWYGISTMQEFREGIDPESHRYNHSMGSRCNNRFSLMAKKGQRLEVDECVEVKGHFINERHLNFATISIHAFDGNDKPPDYTTSSGVFELAKFRFENPFSSTDEVKKEVIIKLYFGLSEIKATAKIDDKELTTNLHFDATDSY</sequence>
<dbReference type="InterPro" id="IPR013126">
    <property type="entry name" value="Hsp_70_fam"/>
</dbReference>
<dbReference type="EMBL" id="JAABOA010000765">
    <property type="protein sequence ID" value="KAF9583238.1"/>
    <property type="molecule type" value="Genomic_DNA"/>
</dbReference>
<dbReference type="Gene3D" id="3.30.420.40">
    <property type="match status" value="2"/>
</dbReference>
<gene>
    <name evidence="3" type="ORF">BGW38_009959</name>
</gene>
<dbReference type="GO" id="GO:0140662">
    <property type="term" value="F:ATP-dependent protein folding chaperone"/>
    <property type="evidence" value="ECO:0007669"/>
    <property type="project" value="InterPro"/>
</dbReference>
<protein>
    <submittedName>
        <fullName evidence="3">Uncharacterized protein</fullName>
    </submittedName>
</protein>
<evidence type="ECO:0000256" key="2">
    <source>
        <dbReference type="ARBA" id="ARBA00022840"/>
    </source>
</evidence>
<evidence type="ECO:0000313" key="4">
    <source>
        <dbReference type="Proteomes" id="UP000780801"/>
    </source>
</evidence>
<dbReference type="InterPro" id="IPR043129">
    <property type="entry name" value="ATPase_NBD"/>
</dbReference>
<comment type="caution">
    <text evidence="3">The sequence shown here is derived from an EMBL/GenBank/DDBJ whole genome shotgun (WGS) entry which is preliminary data.</text>
</comment>
<feature type="non-terminal residue" evidence="3">
    <location>
        <position position="570"/>
    </location>
</feature>